<dbReference type="InterPro" id="IPR013647">
    <property type="entry name" value="OligopepF_N_dom"/>
</dbReference>
<dbReference type="GO" id="GO:0006508">
    <property type="term" value="P:proteolysis"/>
    <property type="evidence" value="ECO:0007669"/>
    <property type="project" value="UniProtKB-KW"/>
</dbReference>
<name>A0A0R1S2K0_9LACO</name>
<dbReference type="eggNOG" id="COG1164">
    <property type="taxonomic scope" value="Bacteria"/>
</dbReference>
<dbReference type="InterPro" id="IPR004438">
    <property type="entry name" value="Peptidase_M3B"/>
</dbReference>
<dbReference type="RefSeq" id="WP_027824978.1">
    <property type="nucleotide sequence ID" value="NZ_AUEI01000007.1"/>
</dbReference>
<keyword evidence="10" id="KW-1185">Reference proteome</keyword>
<evidence type="ECO:0000256" key="3">
    <source>
        <dbReference type="ARBA" id="ARBA00022801"/>
    </source>
</evidence>
<keyword evidence="5 6" id="KW-0482">Metalloprotease</keyword>
<dbReference type="Gene3D" id="1.10.287.830">
    <property type="entry name" value="putative peptidase helix hairpin domain like"/>
    <property type="match status" value="1"/>
</dbReference>
<evidence type="ECO:0000313" key="10">
    <source>
        <dbReference type="Proteomes" id="UP000051931"/>
    </source>
</evidence>
<dbReference type="NCBIfam" id="TIGR00181">
    <property type="entry name" value="pepF"/>
    <property type="match status" value="1"/>
</dbReference>
<dbReference type="EC" id="3.4.24.-" evidence="6"/>
<dbReference type="Pfam" id="PF08439">
    <property type="entry name" value="Peptidase_M3_N"/>
    <property type="match status" value="1"/>
</dbReference>
<feature type="domain" description="Oligopeptidase F N-terminal" evidence="8">
    <location>
        <begin position="114"/>
        <end position="182"/>
    </location>
</feature>
<keyword evidence="4 6" id="KW-0862">Zinc</keyword>
<gene>
    <name evidence="9" type="ORF">FC23_GL000927</name>
</gene>
<evidence type="ECO:0000256" key="1">
    <source>
        <dbReference type="ARBA" id="ARBA00022670"/>
    </source>
</evidence>
<feature type="domain" description="Peptidase M3A/M3B catalytic" evidence="7">
    <location>
        <begin position="203"/>
        <end position="582"/>
    </location>
</feature>
<dbReference type="OrthoDB" id="9766487at2"/>
<evidence type="ECO:0000256" key="2">
    <source>
        <dbReference type="ARBA" id="ARBA00022723"/>
    </source>
</evidence>
<dbReference type="GO" id="GO:0004222">
    <property type="term" value="F:metalloendopeptidase activity"/>
    <property type="evidence" value="ECO:0007669"/>
    <property type="project" value="UniProtKB-UniRule"/>
</dbReference>
<evidence type="ECO:0000313" key="9">
    <source>
        <dbReference type="EMBL" id="KRL63357.1"/>
    </source>
</evidence>
<dbReference type="InterPro" id="IPR042088">
    <property type="entry name" value="OligoPept_F_C"/>
</dbReference>
<evidence type="ECO:0000256" key="5">
    <source>
        <dbReference type="ARBA" id="ARBA00023049"/>
    </source>
</evidence>
<comment type="similarity">
    <text evidence="6">Belongs to the peptidase M3B family.</text>
</comment>
<sequence>MALPNRKDVPQELTWDLTKIFKDDTSWEKEYQTLSNQLPQLAEISDNFTTNATNFYDGLTKIFSFDRQISKLYAYASLSSDVDTTNSHYLSYRAKAESLLNQYNAAISFMQPAILGLADSTLKNFYQEASKLNEYAHFIDSIKHHEKHVLDSRSESLIAAAGDALNASSSTYNVLSNSELPFGYTQDENGEMVQLSAGLYNQLIQSQDRNVRKMAFDSLYASYGSLQNTFAQTLAGNVKAHNYDAVVHNYPDARTASLDKNEITTDVYDNLIKVVNQHLPLLHRYTALRKKVLGLSELQMYDLYVPITGKPTSSYTFEQAKVKAKEALAVLGGEYLDEVNHIFDNRIIDPIESKGKTTGAYSGGSYDTEPYELLNWTNDFDALYTLVHETGHSVHSAFTRKNQPYLYGDYPIFLAEIASTTNENILTEYLLDHETDNQKRAFILNFFLDSFKGTIFRQTQFAEFEQFIHEADQDGEALTCDLLNAKYEEINQRYYGNTVPGSQIKLEWTRIPHFYYNFYVYQYATGFAAACALANNIIHGNDKQKQAYLNFLKSGSSKYPLETIKLAGVDMTQTTYLESAFKLFEQRLNELEKLL</sequence>
<comment type="caution">
    <text evidence="9">The sequence shown here is derived from an EMBL/GenBank/DDBJ whole genome shotgun (WGS) entry which is preliminary data.</text>
</comment>
<dbReference type="PATRIC" id="fig|1122152.4.peg.951"/>
<accession>A0A0R1S2K0</accession>
<protein>
    <recommendedName>
        <fullName evidence="6">Oligopeptidase F</fullName>
        <ecNumber evidence="6">3.4.24.-</ecNumber>
    </recommendedName>
</protein>
<dbReference type="GO" id="GO:0046872">
    <property type="term" value="F:metal ion binding"/>
    <property type="evidence" value="ECO:0007669"/>
    <property type="project" value="UniProtKB-UniRule"/>
</dbReference>
<reference evidence="9 10" key="1">
    <citation type="journal article" date="2015" name="Genome Announc.">
        <title>Expanding the biotechnology potential of lactobacilli through comparative genomics of 213 strains and associated genera.</title>
        <authorList>
            <person name="Sun Z."/>
            <person name="Harris H.M."/>
            <person name="McCann A."/>
            <person name="Guo C."/>
            <person name="Argimon S."/>
            <person name="Zhang W."/>
            <person name="Yang X."/>
            <person name="Jeffery I.B."/>
            <person name="Cooney J.C."/>
            <person name="Kagawa T.F."/>
            <person name="Liu W."/>
            <person name="Song Y."/>
            <person name="Salvetti E."/>
            <person name="Wrobel A."/>
            <person name="Rasinkangas P."/>
            <person name="Parkhill J."/>
            <person name="Rea M.C."/>
            <person name="O'Sullivan O."/>
            <person name="Ritari J."/>
            <person name="Douillard F.P."/>
            <person name="Paul Ross R."/>
            <person name="Yang R."/>
            <person name="Briner A.E."/>
            <person name="Felis G.E."/>
            <person name="de Vos W.M."/>
            <person name="Barrangou R."/>
            <person name="Klaenhammer T.R."/>
            <person name="Caufield P.W."/>
            <person name="Cui Y."/>
            <person name="Zhang H."/>
            <person name="O'Toole P.W."/>
        </authorList>
    </citation>
    <scope>NUCLEOTIDE SEQUENCE [LARGE SCALE GENOMIC DNA]</scope>
    <source>
        <strain evidence="9 10">DSM 15354</strain>
    </source>
</reference>
<dbReference type="STRING" id="1122152.GCA_000425905_01006"/>
<dbReference type="Proteomes" id="UP000051931">
    <property type="component" value="Unassembled WGS sequence"/>
</dbReference>
<dbReference type="EMBL" id="AZFB01000004">
    <property type="protein sequence ID" value="KRL63357.1"/>
    <property type="molecule type" value="Genomic_DNA"/>
</dbReference>
<dbReference type="InterPro" id="IPR045090">
    <property type="entry name" value="Pept_M3A_M3B"/>
</dbReference>
<comment type="function">
    <text evidence="6">Has oligopeptidase activity and degrades a variety of small bioactive peptides.</text>
</comment>
<dbReference type="AlphaFoldDB" id="A0A0R1S2K0"/>
<organism evidence="9 10">
    <name type="scientific">Lactobacillus psittaci DSM 15354</name>
    <dbReference type="NCBI Taxonomy" id="1122152"/>
    <lineage>
        <taxon>Bacteria</taxon>
        <taxon>Bacillati</taxon>
        <taxon>Bacillota</taxon>
        <taxon>Bacilli</taxon>
        <taxon>Lactobacillales</taxon>
        <taxon>Lactobacillaceae</taxon>
        <taxon>Lactobacillus</taxon>
    </lineage>
</organism>
<dbReference type="CDD" id="cd09608">
    <property type="entry name" value="M3B_PepF"/>
    <property type="match status" value="1"/>
</dbReference>
<dbReference type="InterPro" id="IPR001567">
    <property type="entry name" value="Pept_M3A_M3B_dom"/>
</dbReference>
<dbReference type="GO" id="GO:0006518">
    <property type="term" value="P:peptide metabolic process"/>
    <property type="evidence" value="ECO:0007669"/>
    <property type="project" value="TreeGrafter"/>
</dbReference>
<evidence type="ECO:0000259" key="8">
    <source>
        <dbReference type="Pfam" id="PF08439"/>
    </source>
</evidence>
<evidence type="ECO:0000256" key="4">
    <source>
        <dbReference type="ARBA" id="ARBA00022833"/>
    </source>
</evidence>
<dbReference type="Gene3D" id="1.10.1370.20">
    <property type="entry name" value="Oligoendopeptidase f, C-terminal domain"/>
    <property type="match status" value="1"/>
</dbReference>
<dbReference type="Pfam" id="PF01432">
    <property type="entry name" value="Peptidase_M3"/>
    <property type="match status" value="1"/>
</dbReference>
<dbReference type="Gene3D" id="1.20.140.70">
    <property type="entry name" value="Oligopeptidase f, N-terminal domain"/>
    <property type="match status" value="1"/>
</dbReference>
<proteinExistence type="inferred from homology"/>
<evidence type="ECO:0000259" key="7">
    <source>
        <dbReference type="Pfam" id="PF01432"/>
    </source>
</evidence>
<dbReference type="PANTHER" id="PTHR11804">
    <property type="entry name" value="PROTEASE M3 THIMET OLIGOPEPTIDASE-RELATED"/>
    <property type="match status" value="1"/>
</dbReference>
<evidence type="ECO:0000256" key="6">
    <source>
        <dbReference type="RuleBase" id="RU368091"/>
    </source>
</evidence>
<comment type="cofactor">
    <cofactor evidence="6">
        <name>Zn(2+)</name>
        <dbReference type="ChEBI" id="CHEBI:29105"/>
    </cofactor>
    <text evidence="6">Binds 1 zinc ion.</text>
</comment>
<keyword evidence="2 6" id="KW-0479">Metal-binding</keyword>
<dbReference type="PANTHER" id="PTHR11804:SF84">
    <property type="entry name" value="SACCHAROLYSIN"/>
    <property type="match status" value="1"/>
</dbReference>
<keyword evidence="3 6" id="KW-0378">Hydrolase</keyword>
<keyword evidence="1 6" id="KW-0645">Protease</keyword>
<dbReference type="SUPFAM" id="SSF55486">
    <property type="entry name" value="Metalloproteases ('zincins'), catalytic domain"/>
    <property type="match status" value="1"/>
</dbReference>